<proteinExistence type="predicted"/>
<reference evidence="2" key="1">
    <citation type="submission" date="2017-05" db="UniProtKB">
        <authorList>
            <consortium name="EnsemblMetazoa"/>
        </authorList>
    </citation>
    <scope>IDENTIFICATION</scope>
</reference>
<dbReference type="AlphaFoldDB" id="A0A1X7TWB8"/>
<evidence type="ECO:0000313" key="2">
    <source>
        <dbReference type="EnsemblMetazoa" id="Aqu2.1.19228_001"/>
    </source>
</evidence>
<feature type="compositionally biased region" description="Low complexity" evidence="1">
    <location>
        <begin position="68"/>
        <end position="77"/>
    </location>
</feature>
<dbReference type="InParanoid" id="A0A1X7TWB8"/>
<accession>A0A1X7TWB8</accession>
<name>A0A1X7TWB8_AMPQE</name>
<feature type="region of interest" description="Disordered" evidence="1">
    <location>
        <begin position="59"/>
        <end position="94"/>
    </location>
</feature>
<dbReference type="EnsemblMetazoa" id="Aqu2.1.19228_001">
    <property type="protein sequence ID" value="Aqu2.1.19228_001"/>
    <property type="gene ID" value="Aqu2.1.19228"/>
</dbReference>
<evidence type="ECO:0000256" key="1">
    <source>
        <dbReference type="SAM" id="MobiDB-lite"/>
    </source>
</evidence>
<sequence length="134" mass="14316">VNENGDSTYTTFSKTETTFVIESNKEQSDDVSMSYTTIAEVNAATHGDSEVITKSLNANEKQQQFPNTTTTTAGTTTNSIRSKALPPQTKASSAVQYTDTVDKIISNPTESESDNEVVVSASLAIAIRATGRNT</sequence>
<organism evidence="2">
    <name type="scientific">Amphimedon queenslandica</name>
    <name type="common">Sponge</name>
    <dbReference type="NCBI Taxonomy" id="400682"/>
    <lineage>
        <taxon>Eukaryota</taxon>
        <taxon>Metazoa</taxon>
        <taxon>Porifera</taxon>
        <taxon>Demospongiae</taxon>
        <taxon>Heteroscleromorpha</taxon>
        <taxon>Haplosclerida</taxon>
        <taxon>Niphatidae</taxon>
        <taxon>Amphimedon</taxon>
    </lineage>
</organism>
<protein>
    <submittedName>
        <fullName evidence="2">Uncharacterized protein</fullName>
    </submittedName>
</protein>